<feature type="transmembrane region" description="Helical" evidence="10">
    <location>
        <begin position="292"/>
        <end position="311"/>
    </location>
</feature>
<evidence type="ECO:0000256" key="5">
    <source>
        <dbReference type="ARBA" id="ARBA00022692"/>
    </source>
</evidence>
<feature type="region of interest" description="Disordered" evidence="9">
    <location>
        <begin position="372"/>
        <end position="395"/>
    </location>
</feature>
<evidence type="ECO:0000256" key="6">
    <source>
        <dbReference type="ARBA" id="ARBA00022989"/>
    </source>
</evidence>
<evidence type="ECO:0000256" key="3">
    <source>
        <dbReference type="ARBA" id="ARBA00022448"/>
    </source>
</evidence>
<organism evidence="12 13">
    <name type="scientific">Jatrophihabitans telluris</name>
    <dbReference type="NCBI Taxonomy" id="2038343"/>
    <lineage>
        <taxon>Bacteria</taxon>
        <taxon>Bacillati</taxon>
        <taxon>Actinomycetota</taxon>
        <taxon>Actinomycetes</taxon>
        <taxon>Jatrophihabitantales</taxon>
        <taxon>Jatrophihabitantaceae</taxon>
        <taxon>Jatrophihabitans</taxon>
    </lineage>
</organism>
<feature type="transmembrane region" description="Helical" evidence="10">
    <location>
        <begin position="349"/>
        <end position="370"/>
    </location>
</feature>
<dbReference type="Pfam" id="PF00999">
    <property type="entry name" value="Na_H_Exchanger"/>
    <property type="match status" value="1"/>
</dbReference>
<dbReference type="InterPro" id="IPR038770">
    <property type="entry name" value="Na+/solute_symporter_sf"/>
</dbReference>
<evidence type="ECO:0000256" key="10">
    <source>
        <dbReference type="SAM" id="Phobius"/>
    </source>
</evidence>
<proteinExistence type="inferred from homology"/>
<feature type="transmembrane region" description="Helical" evidence="10">
    <location>
        <begin position="88"/>
        <end position="109"/>
    </location>
</feature>
<feature type="transmembrane region" description="Helical" evidence="10">
    <location>
        <begin position="172"/>
        <end position="192"/>
    </location>
</feature>
<keyword evidence="3" id="KW-0813">Transport</keyword>
<evidence type="ECO:0000313" key="12">
    <source>
        <dbReference type="EMBL" id="UQX90145.1"/>
    </source>
</evidence>
<feature type="domain" description="Cation/H+ exchanger transmembrane" evidence="11">
    <location>
        <begin position="18"/>
        <end position="361"/>
    </location>
</feature>
<evidence type="ECO:0000259" key="11">
    <source>
        <dbReference type="Pfam" id="PF00999"/>
    </source>
</evidence>
<feature type="transmembrane region" description="Helical" evidence="10">
    <location>
        <begin position="115"/>
        <end position="131"/>
    </location>
</feature>
<keyword evidence="6 10" id="KW-1133">Transmembrane helix</keyword>
<keyword evidence="7" id="KW-0406">Ion transport</keyword>
<dbReference type="InterPro" id="IPR006153">
    <property type="entry name" value="Cation/H_exchanger_TM"/>
</dbReference>
<feature type="transmembrane region" description="Helical" evidence="10">
    <location>
        <begin position="57"/>
        <end position="76"/>
    </location>
</feature>
<comment type="subcellular location">
    <subcellularLocation>
        <location evidence="1">Membrane</location>
        <topology evidence="1">Multi-pass membrane protein</topology>
    </subcellularLocation>
</comment>
<accession>A0ABY4R340</accession>
<keyword evidence="8 10" id="KW-0472">Membrane</keyword>
<evidence type="ECO:0000256" key="1">
    <source>
        <dbReference type="ARBA" id="ARBA00004141"/>
    </source>
</evidence>
<dbReference type="RefSeq" id="WP_249774041.1">
    <property type="nucleotide sequence ID" value="NZ_CP097332.1"/>
</dbReference>
<dbReference type="PANTHER" id="PTHR43562">
    <property type="entry name" value="NAPA-TYPE SODIUM/HYDROGEN ANTIPORTER"/>
    <property type="match status" value="1"/>
</dbReference>
<evidence type="ECO:0000256" key="7">
    <source>
        <dbReference type="ARBA" id="ARBA00023065"/>
    </source>
</evidence>
<dbReference type="Proteomes" id="UP001056336">
    <property type="component" value="Chromosome"/>
</dbReference>
<keyword evidence="4" id="KW-0050">Antiport</keyword>
<feature type="transmembrane region" description="Helical" evidence="10">
    <location>
        <begin position="213"/>
        <end position="232"/>
    </location>
</feature>
<feature type="transmembrane region" description="Helical" evidence="10">
    <location>
        <begin position="143"/>
        <end position="166"/>
    </location>
</feature>
<sequence>MTFATLAVVVVAGIAGPLLALPRRWHLPVMLGELAAGLALGSTGTGYLDAADPTFSFLGQIGFALVMFVAGSHVPVRSRELRSALRPSVLRVAVTAALAVLVALALNVLFHTGHVGIYAVLMASSSAALILPTVQSLGLSGDAVLASLPQVALADAACIVALPLVIDPRHAVRAGLGSVAVLTVAGLVFLLLRQAEHSGWRRRLHRVSEDRRFALELRFSLAVLFGLAALAAALKVSVLLAGFSLGLAVAAVGSPRRLTRQLFAITEGLFGPVFFVWLGASLDVRGLGHNSHFVVVGILLGLGAALAHLSGRLFGQPAALALLTSAQLGVPVAAVTIGTQLRVLADGEASAMLLGALITIAVSVGGAAVYSRRGPDSVGTSQDSAGLTSPGGRPP</sequence>
<evidence type="ECO:0000256" key="2">
    <source>
        <dbReference type="ARBA" id="ARBA00005551"/>
    </source>
</evidence>
<dbReference type="EMBL" id="CP097332">
    <property type="protein sequence ID" value="UQX90145.1"/>
    <property type="molecule type" value="Genomic_DNA"/>
</dbReference>
<evidence type="ECO:0000313" key="13">
    <source>
        <dbReference type="Proteomes" id="UP001056336"/>
    </source>
</evidence>
<reference evidence="12" key="2">
    <citation type="submission" date="2022-05" db="EMBL/GenBank/DDBJ databases">
        <authorList>
            <person name="Kim J.-S."/>
            <person name="Lee K."/>
            <person name="Suh M."/>
            <person name="Eom M."/>
            <person name="Kim J.-S."/>
            <person name="Kim D.-S."/>
            <person name="Ko S.-H."/>
            <person name="Shin Y."/>
            <person name="Lee J.-S."/>
        </authorList>
    </citation>
    <scope>NUCLEOTIDE SEQUENCE</scope>
    <source>
        <strain evidence="12">N237</strain>
    </source>
</reference>
<keyword evidence="13" id="KW-1185">Reference proteome</keyword>
<protein>
    <submittedName>
        <fullName evidence="12">Cation:proton antiporter</fullName>
    </submittedName>
</protein>
<dbReference type="Gene3D" id="1.20.1530.20">
    <property type="match status" value="1"/>
</dbReference>
<dbReference type="PANTHER" id="PTHR43562:SF1">
    <property type="entry name" value="NA(+)_H(+) ANTIPORTER YJBQ-RELATED"/>
    <property type="match status" value="1"/>
</dbReference>
<reference evidence="12" key="1">
    <citation type="journal article" date="2018" name="Int. J. Syst. Evol. Microbiol.">
        <title>Jatrophihabitans telluris sp. nov., isolated from sediment soil of lava forest wetlands and the emended description of the genus Jatrophihabitans.</title>
        <authorList>
            <person name="Lee K.C."/>
            <person name="Suh M.K."/>
            <person name="Eom M.K."/>
            <person name="Kim K.K."/>
            <person name="Kim J.S."/>
            <person name="Kim D.S."/>
            <person name="Ko S.H."/>
            <person name="Shin Y.K."/>
            <person name="Lee J.S."/>
        </authorList>
    </citation>
    <scope>NUCLEOTIDE SEQUENCE</scope>
    <source>
        <strain evidence="12">N237</strain>
    </source>
</reference>
<gene>
    <name evidence="12" type="ORF">M6D93_09140</name>
</gene>
<evidence type="ECO:0000256" key="9">
    <source>
        <dbReference type="SAM" id="MobiDB-lite"/>
    </source>
</evidence>
<name>A0ABY4R340_9ACTN</name>
<evidence type="ECO:0000256" key="4">
    <source>
        <dbReference type="ARBA" id="ARBA00022449"/>
    </source>
</evidence>
<comment type="similarity">
    <text evidence="2">Belongs to the monovalent cation:proton antiporter 2 (CPA2) transporter (TC 2.A.37) family.</text>
</comment>
<feature type="transmembrane region" description="Helical" evidence="10">
    <location>
        <begin position="262"/>
        <end position="280"/>
    </location>
</feature>
<evidence type="ECO:0000256" key="8">
    <source>
        <dbReference type="ARBA" id="ARBA00023136"/>
    </source>
</evidence>
<keyword evidence="5 10" id="KW-0812">Transmembrane</keyword>
<feature type="compositionally biased region" description="Polar residues" evidence="9">
    <location>
        <begin position="378"/>
        <end position="387"/>
    </location>
</feature>